<dbReference type="RefSeq" id="WP_121688863.1">
    <property type="nucleotide sequence ID" value="NZ_RCUY01000009.1"/>
</dbReference>
<gene>
    <name evidence="1" type="ORF">D9V34_11125</name>
</gene>
<evidence type="ECO:0000313" key="1">
    <source>
        <dbReference type="EMBL" id="RLP82332.1"/>
    </source>
</evidence>
<evidence type="ECO:0008006" key="3">
    <source>
        <dbReference type="Google" id="ProtNLM"/>
    </source>
</evidence>
<protein>
    <recommendedName>
        <fullName evidence="3">Fe-S oxidoreductase</fullName>
    </recommendedName>
</protein>
<accession>A0A3L7ASE9</accession>
<proteinExistence type="predicted"/>
<dbReference type="EMBL" id="RCUY01000009">
    <property type="protein sequence ID" value="RLP82332.1"/>
    <property type="molecule type" value="Genomic_DNA"/>
</dbReference>
<keyword evidence="2" id="KW-1185">Reference proteome</keyword>
<name>A0A3L7ASE9_9MICO</name>
<dbReference type="AlphaFoldDB" id="A0A3L7ASE9"/>
<sequence>MQLGTRWAFGAALPAALPTPAEVPVREVEAVRQLAVAATELAGWRWTLTYLEGRPHLELEDGTLLVLNPDGSAASVTEPGTPDPDDDW</sequence>
<comment type="caution">
    <text evidence="1">The sequence shown here is derived from an EMBL/GenBank/DDBJ whole genome shotgun (WGS) entry which is preliminary data.</text>
</comment>
<evidence type="ECO:0000313" key="2">
    <source>
        <dbReference type="Proteomes" id="UP000269438"/>
    </source>
</evidence>
<reference evidence="1 2" key="1">
    <citation type="submission" date="2018-10" db="EMBL/GenBank/DDBJ databases">
        <authorList>
            <person name="Li J."/>
        </authorList>
    </citation>
    <scope>NUCLEOTIDE SEQUENCE [LARGE SCALE GENOMIC DNA]</scope>
    <source>
        <strain evidence="1 2">JCM 11654</strain>
    </source>
</reference>
<organism evidence="1 2">
    <name type="scientific">Mycetocola lacteus</name>
    <dbReference type="NCBI Taxonomy" id="76637"/>
    <lineage>
        <taxon>Bacteria</taxon>
        <taxon>Bacillati</taxon>
        <taxon>Actinomycetota</taxon>
        <taxon>Actinomycetes</taxon>
        <taxon>Micrococcales</taxon>
        <taxon>Microbacteriaceae</taxon>
        <taxon>Mycetocola</taxon>
    </lineage>
</organism>
<dbReference type="OrthoDB" id="5007400at2"/>
<dbReference type="Proteomes" id="UP000269438">
    <property type="component" value="Unassembled WGS sequence"/>
</dbReference>